<reference evidence="2 3" key="2">
    <citation type="submission" date="2017-09" db="EMBL/GenBank/DDBJ databases">
        <title>The genome of whitefly Bemisia tabaci, a global crop pest, provides novel insights into virus transmission, host adaptation and insecticide resistance.</title>
        <authorList>
            <person name="Kaur N."/>
            <person name="Kliot A."/>
            <person name="Pinheiro P.V."/>
            <person name="Luan J."/>
            <person name="Zheng Y."/>
            <person name="Liu W."/>
            <person name="Sun H."/>
            <person name="Yang X."/>
            <person name="Xu Y."/>
            <person name="Luo Y."/>
            <person name="Kruse A."/>
            <person name="Fisher T.W."/>
            <person name="Nelson D.R."/>
            <person name="Elimelech M."/>
            <person name="MacCoss M."/>
            <person name="Johnson R."/>
            <person name="Cohen E."/>
            <person name="Hunter W.B."/>
            <person name="Brown J.K."/>
            <person name="Jander G."/>
            <person name="Cilia M."/>
            <person name="Douglas A.E."/>
            <person name="Ghanim M."/>
            <person name="Simmons A.M."/>
            <person name="Wintermantel W.M."/>
            <person name="Ling K.-S."/>
            <person name="Fei Z."/>
        </authorList>
    </citation>
    <scope>NUCLEOTIDE SEQUENCE [LARGE SCALE GENOMIC DNA]</scope>
    <source>
        <strain evidence="2 3">MEAM1</strain>
    </source>
</reference>
<dbReference type="RefSeq" id="WP_095591375.1">
    <property type="nucleotide sequence ID" value="NZ_CP016303.1"/>
</dbReference>
<dbReference type="AlphaFoldDB" id="A0A249E0L6"/>
<proteinExistence type="predicted"/>
<protein>
    <submittedName>
        <fullName evidence="2">Uncharacterized protein</fullName>
    </submittedName>
</protein>
<reference evidence="3" key="1">
    <citation type="submission" date="2016-06" db="EMBL/GenBank/DDBJ databases">
        <authorList>
            <person name="Chen W."/>
            <person name="Hasegawa D.K."/>
        </authorList>
    </citation>
    <scope>NUCLEOTIDE SEQUENCE [LARGE SCALE GENOMIC DNA]</scope>
    <source>
        <strain evidence="3">MEAM1</strain>
    </source>
</reference>
<name>A0A249E0L6_9ENTR</name>
<gene>
    <name evidence="2" type="ORF">BA171_05835</name>
</gene>
<evidence type="ECO:0000256" key="1">
    <source>
        <dbReference type="SAM" id="Coils"/>
    </source>
</evidence>
<sequence length="537" mass="61888">MQNLTQVYSSPSYKPVVFECKQGKLNFILNILNILNINSHLNALQNYSCKNSTDEVAKSIFYDDKEKEKTSNEKELKNKLNSIIGGKYQIGDVNLEIKNSFLNVENTKGFIEFELNKNKAKTLTKEALTQGRAYFEKKSDESDVVEFKLVIDDKGCLNKKTHLIDFFKNLYKRIFGDKTKVELINTKKELIEQNIENFSKNEVKKSESIIKKLTAENNNLTEENNNLIESKKKLNTLISELKGERSELAKSVEYYQKVFNKKKILRQNRAKIQADSNKELSKLSQRMNFLFEQFNNLKKSQEKTASSLVQSLIETLSSNETLSDVEIQEKLDIASSICMSAIKEECSYILNEIKNITNQLSELNNNQKPIYQTTNLLNLKADINILSTQVKEHADNTEKHIIPLLKEKIQLNIKNATLVKGLTSQALNMGKLEEAVEEKLEEAVEEMSSIKKLTAENEDLKTENKILLESQKSTETVAYTFMHENQILNNIIKNLDSQREILSERNKKLIQEITAIIENEDIQEVNEIVKCWRKSRE</sequence>
<evidence type="ECO:0000313" key="3">
    <source>
        <dbReference type="Proteomes" id="UP000216438"/>
    </source>
</evidence>
<accession>A0A249E0L6</accession>
<evidence type="ECO:0000313" key="2">
    <source>
        <dbReference type="EMBL" id="ASX26562.1"/>
    </source>
</evidence>
<dbReference type="Proteomes" id="UP000216438">
    <property type="component" value="Chromosome"/>
</dbReference>
<organism evidence="2 3">
    <name type="scientific">Candidatus Hamiltonella defensa</name>
    <name type="common">Bemisia tabaci</name>
    <dbReference type="NCBI Taxonomy" id="672795"/>
    <lineage>
        <taxon>Bacteria</taxon>
        <taxon>Pseudomonadati</taxon>
        <taxon>Pseudomonadota</taxon>
        <taxon>Gammaproteobacteria</taxon>
        <taxon>Enterobacterales</taxon>
        <taxon>Enterobacteriaceae</taxon>
        <taxon>aphid secondary symbionts</taxon>
        <taxon>Candidatus Williamhamiltonella</taxon>
    </lineage>
</organism>
<feature type="coiled-coil region" evidence="1">
    <location>
        <begin position="181"/>
        <end position="244"/>
    </location>
</feature>
<feature type="coiled-coil region" evidence="1">
    <location>
        <begin position="433"/>
        <end position="519"/>
    </location>
</feature>
<dbReference type="EMBL" id="CP016303">
    <property type="protein sequence ID" value="ASX26562.1"/>
    <property type="molecule type" value="Genomic_DNA"/>
</dbReference>
<keyword evidence="1" id="KW-0175">Coiled coil</keyword>